<gene>
    <name evidence="7" type="primary">lgt</name>
    <name evidence="9" type="ORF">SAMN02745673_00507</name>
</gene>
<comment type="catalytic activity">
    <reaction evidence="7">
        <text>L-cysteinyl-[prolipoprotein] + a 1,2-diacyl-sn-glycero-3-phospho-(1'-sn-glycerol) = an S-1,2-diacyl-sn-glyceryl-L-cysteinyl-[prolipoprotein] + sn-glycerol 1-phosphate + H(+)</text>
        <dbReference type="Rhea" id="RHEA:56712"/>
        <dbReference type="Rhea" id="RHEA-COMP:14679"/>
        <dbReference type="Rhea" id="RHEA-COMP:14680"/>
        <dbReference type="ChEBI" id="CHEBI:15378"/>
        <dbReference type="ChEBI" id="CHEBI:29950"/>
        <dbReference type="ChEBI" id="CHEBI:57685"/>
        <dbReference type="ChEBI" id="CHEBI:64716"/>
        <dbReference type="ChEBI" id="CHEBI:140658"/>
        <dbReference type="EC" id="2.5.1.145"/>
    </reaction>
</comment>
<keyword evidence="4 7" id="KW-0812">Transmembrane</keyword>
<keyword evidence="10" id="KW-1185">Reference proteome</keyword>
<evidence type="ECO:0000313" key="10">
    <source>
        <dbReference type="Proteomes" id="UP000190637"/>
    </source>
</evidence>
<dbReference type="EMBL" id="FUWS01000001">
    <property type="protein sequence ID" value="SJZ45033.1"/>
    <property type="molecule type" value="Genomic_DNA"/>
</dbReference>
<feature type="transmembrane region" description="Helical" evidence="7">
    <location>
        <begin position="200"/>
        <end position="218"/>
    </location>
</feature>
<name>A0A1T4KRN4_9ACTN</name>
<accession>A0A1T4KRN4</accession>
<feature type="transmembrane region" description="Helical" evidence="7">
    <location>
        <begin position="140"/>
        <end position="157"/>
    </location>
</feature>
<evidence type="ECO:0000256" key="1">
    <source>
        <dbReference type="ARBA" id="ARBA00007150"/>
    </source>
</evidence>
<sequence>MTIPSTIDVGAAGTGRALAAIPSPDVSAFQLGPLTIHFYALCILAGVIAAVYWSERRWQAMGGQAGTIMDLAVPAVLLGLVGGRLYHVITDYQLYFGPGKEPIRALFIWEGGLGIWGAIPMGALGVWLVARRRGLSMSQLSFAIAPTIPLAQAFGRWGNYFNQELFGAPTDLPWALEVSPYPSGMLRDGMEAGVTTYHPTFLYESLWCLVLAVFLAWAGRRFDMRGGRLFALYVMGYCVGRFWIEYLRVDPAHDILGLRLNNWTSILVFLGALAYFLWAGRRLDRFSTRVVPIGVDADSEVTDTTNPATARQRDGDKRAEGADRKE</sequence>
<dbReference type="PANTHER" id="PTHR30589">
    <property type="entry name" value="PROLIPOPROTEIN DIACYLGLYCERYL TRANSFERASE"/>
    <property type="match status" value="1"/>
</dbReference>
<dbReference type="HAMAP" id="MF_01147">
    <property type="entry name" value="Lgt"/>
    <property type="match status" value="1"/>
</dbReference>
<dbReference type="InterPro" id="IPR001640">
    <property type="entry name" value="Lgt"/>
</dbReference>
<keyword evidence="5 7" id="KW-1133">Transmembrane helix</keyword>
<feature type="binding site" evidence="7">
    <location>
        <position position="156"/>
    </location>
    <ligand>
        <name>a 1,2-diacyl-sn-glycero-3-phospho-(1'-sn-glycerol)</name>
        <dbReference type="ChEBI" id="CHEBI:64716"/>
    </ligand>
</feature>
<dbReference type="EC" id="2.5.1.145" evidence="7"/>
<feature type="transmembrane region" description="Helical" evidence="7">
    <location>
        <begin position="36"/>
        <end position="53"/>
    </location>
</feature>
<keyword evidence="9" id="KW-0449">Lipoprotein</keyword>
<organism evidence="9 10">
    <name type="scientific">Marinactinospora thermotolerans DSM 45154</name>
    <dbReference type="NCBI Taxonomy" id="1122192"/>
    <lineage>
        <taxon>Bacteria</taxon>
        <taxon>Bacillati</taxon>
        <taxon>Actinomycetota</taxon>
        <taxon>Actinomycetes</taxon>
        <taxon>Streptosporangiales</taxon>
        <taxon>Nocardiopsidaceae</taxon>
        <taxon>Marinactinospora</taxon>
    </lineage>
</organism>
<dbReference type="PANTHER" id="PTHR30589:SF0">
    <property type="entry name" value="PHOSPHATIDYLGLYCEROL--PROLIPOPROTEIN DIACYLGLYCERYL TRANSFERASE"/>
    <property type="match status" value="1"/>
</dbReference>
<feature type="compositionally biased region" description="Basic and acidic residues" evidence="8">
    <location>
        <begin position="311"/>
        <end position="326"/>
    </location>
</feature>
<keyword evidence="2 7" id="KW-1003">Cell membrane</keyword>
<evidence type="ECO:0000256" key="6">
    <source>
        <dbReference type="ARBA" id="ARBA00023136"/>
    </source>
</evidence>
<reference evidence="9 10" key="1">
    <citation type="submission" date="2017-02" db="EMBL/GenBank/DDBJ databases">
        <authorList>
            <person name="Peterson S.W."/>
        </authorList>
    </citation>
    <scope>NUCLEOTIDE SEQUENCE [LARGE SCALE GENOMIC DNA]</scope>
    <source>
        <strain evidence="9 10">DSM 45154</strain>
    </source>
</reference>
<evidence type="ECO:0000313" key="9">
    <source>
        <dbReference type="EMBL" id="SJZ45033.1"/>
    </source>
</evidence>
<comment type="subcellular location">
    <subcellularLocation>
        <location evidence="7">Cell membrane</location>
        <topology evidence="7">Multi-pass membrane protein</topology>
    </subcellularLocation>
</comment>
<dbReference type="Pfam" id="PF01790">
    <property type="entry name" value="LGT"/>
    <property type="match status" value="1"/>
</dbReference>
<comment type="function">
    <text evidence="7">Catalyzes the transfer of the diacylglyceryl group from phosphatidylglycerol to the sulfhydryl group of the N-terminal cysteine of a prolipoprotein, the first step in the formation of mature lipoproteins.</text>
</comment>
<feature type="transmembrane region" description="Helical" evidence="7">
    <location>
        <begin position="65"/>
        <end position="86"/>
    </location>
</feature>
<keyword evidence="3 7" id="KW-0808">Transferase</keyword>
<dbReference type="Proteomes" id="UP000190637">
    <property type="component" value="Unassembled WGS sequence"/>
</dbReference>
<evidence type="ECO:0000256" key="2">
    <source>
        <dbReference type="ARBA" id="ARBA00022475"/>
    </source>
</evidence>
<evidence type="ECO:0000256" key="3">
    <source>
        <dbReference type="ARBA" id="ARBA00022679"/>
    </source>
</evidence>
<dbReference type="OrthoDB" id="871140at2"/>
<keyword evidence="6 7" id="KW-0472">Membrane</keyword>
<proteinExistence type="inferred from homology"/>
<comment type="pathway">
    <text evidence="7">Protein modification; lipoprotein biosynthesis (diacylglyceryl transfer).</text>
</comment>
<dbReference type="STRING" id="1122192.SAMN02745673_00507"/>
<dbReference type="GO" id="GO:0005886">
    <property type="term" value="C:plasma membrane"/>
    <property type="evidence" value="ECO:0007669"/>
    <property type="project" value="UniProtKB-SubCell"/>
</dbReference>
<dbReference type="GO" id="GO:0042158">
    <property type="term" value="P:lipoprotein biosynthetic process"/>
    <property type="evidence" value="ECO:0007669"/>
    <property type="project" value="UniProtKB-UniRule"/>
</dbReference>
<evidence type="ECO:0000256" key="8">
    <source>
        <dbReference type="SAM" id="MobiDB-lite"/>
    </source>
</evidence>
<evidence type="ECO:0000256" key="7">
    <source>
        <dbReference type="HAMAP-Rule" id="MF_01147"/>
    </source>
</evidence>
<comment type="similarity">
    <text evidence="1 7">Belongs to the Lgt family.</text>
</comment>
<dbReference type="AlphaFoldDB" id="A0A1T4KRN4"/>
<protein>
    <recommendedName>
        <fullName evidence="7">Phosphatidylglycerol--prolipoprotein diacylglyceryl transferase</fullName>
        <ecNumber evidence="7">2.5.1.145</ecNumber>
    </recommendedName>
</protein>
<dbReference type="PROSITE" id="PS01311">
    <property type="entry name" value="LGT"/>
    <property type="match status" value="1"/>
</dbReference>
<evidence type="ECO:0000256" key="5">
    <source>
        <dbReference type="ARBA" id="ARBA00022989"/>
    </source>
</evidence>
<feature type="region of interest" description="Disordered" evidence="8">
    <location>
        <begin position="301"/>
        <end position="326"/>
    </location>
</feature>
<dbReference type="UniPathway" id="UPA00664"/>
<feature type="transmembrane region" description="Helical" evidence="7">
    <location>
        <begin position="106"/>
        <end position="128"/>
    </location>
</feature>
<feature type="transmembrane region" description="Helical" evidence="7">
    <location>
        <begin position="230"/>
        <end position="248"/>
    </location>
</feature>
<dbReference type="GO" id="GO:0008961">
    <property type="term" value="F:phosphatidylglycerol-prolipoprotein diacylglyceryl transferase activity"/>
    <property type="evidence" value="ECO:0007669"/>
    <property type="project" value="UniProtKB-UniRule"/>
</dbReference>
<dbReference type="NCBIfam" id="TIGR00544">
    <property type="entry name" value="lgt"/>
    <property type="match status" value="1"/>
</dbReference>
<evidence type="ECO:0000256" key="4">
    <source>
        <dbReference type="ARBA" id="ARBA00022692"/>
    </source>
</evidence>
<feature type="transmembrane region" description="Helical" evidence="7">
    <location>
        <begin position="260"/>
        <end position="279"/>
    </location>
</feature>